<comment type="subcellular location">
    <subcellularLocation>
        <location evidence="1">Nucleus</location>
    </subcellularLocation>
</comment>
<dbReference type="AlphaFoldDB" id="A0A2G3ANR2"/>
<dbReference type="GO" id="GO:0000976">
    <property type="term" value="F:transcription cis-regulatory region binding"/>
    <property type="evidence" value="ECO:0007669"/>
    <property type="project" value="UniProtKB-ARBA"/>
</dbReference>
<keyword evidence="5" id="KW-1185">Reference proteome</keyword>
<evidence type="ECO:0000256" key="1">
    <source>
        <dbReference type="ARBA" id="ARBA00004123"/>
    </source>
</evidence>
<reference evidence="4 5" key="1">
    <citation type="journal article" date="2014" name="Nat. Genet.">
        <title>Genome sequence of the hot pepper provides insights into the evolution of pungency in Capsicum species.</title>
        <authorList>
            <person name="Kim S."/>
            <person name="Park M."/>
            <person name="Yeom S.I."/>
            <person name="Kim Y.M."/>
            <person name="Lee J.M."/>
            <person name="Lee H.A."/>
            <person name="Seo E."/>
            <person name="Choi J."/>
            <person name="Cheong K."/>
            <person name="Kim K.T."/>
            <person name="Jung K."/>
            <person name="Lee G.W."/>
            <person name="Oh S.K."/>
            <person name="Bae C."/>
            <person name="Kim S.B."/>
            <person name="Lee H.Y."/>
            <person name="Kim S.Y."/>
            <person name="Kim M.S."/>
            <person name="Kang B.C."/>
            <person name="Jo Y.D."/>
            <person name="Yang H.B."/>
            <person name="Jeong H.J."/>
            <person name="Kang W.H."/>
            <person name="Kwon J.K."/>
            <person name="Shin C."/>
            <person name="Lim J.Y."/>
            <person name="Park J.H."/>
            <person name="Huh J.H."/>
            <person name="Kim J.S."/>
            <person name="Kim B.D."/>
            <person name="Cohen O."/>
            <person name="Paran I."/>
            <person name="Suh M.C."/>
            <person name="Lee S.B."/>
            <person name="Kim Y.K."/>
            <person name="Shin Y."/>
            <person name="Noh S.J."/>
            <person name="Park J."/>
            <person name="Seo Y.S."/>
            <person name="Kwon S.Y."/>
            <person name="Kim H.A."/>
            <person name="Park J.M."/>
            <person name="Kim H.J."/>
            <person name="Choi S.B."/>
            <person name="Bosland P.W."/>
            <person name="Reeves G."/>
            <person name="Jo S.H."/>
            <person name="Lee B.W."/>
            <person name="Cho H.T."/>
            <person name="Choi H.S."/>
            <person name="Lee M.S."/>
            <person name="Yu Y."/>
            <person name="Do Choi Y."/>
            <person name="Park B.S."/>
            <person name="van Deynze A."/>
            <person name="Ashrafi H."/>
            <person name="Hill T."/>
            <person name="Kim W.T."/>
            <person name="Pai H.S."/>
            <person name="Ahn H.K."/>
            <person name="Yeam I."/>
            <person name="Giovannoni J.J."/>
            <person name="Rose J.K."/>
            <person name="Sorensen I."/>
            <person name="Lee S.J."/>
            <person name="Kim R.W."/>
            <person name="Choi I.Y."/>
            <person name="Choi B.S."/>
            <person name="Lim J.S."/>
            <person name="Lee Y.H."/>
            <person name="Choi D."/>
        </authorList>
    </citation>
    <scope>NUCLEOTIDE SEQUENCE [LARGE SCALE GENOMIC DNA]</scope>
    <source>
        <strain evidence="5">cv. CM334</strain>
    </source>
</reference>
<dbReference type="PANTHER" id="PTHR47214:SF1">
    <property type="entry name" value="PROTEIN ROUGH SHEATH 2 HOMOLOG"/>
    <property type="match status" value="1"/>
</dbReference>
<evidence type="ECO:0000313" key="5">
    <source>
        <dbReference type="Proteomes" id="UP000222542"/>
    </source>
</evidence>
<protein>
    <recommendedName>
        <fullName evidence="3">HTH myb-type domain-containing protein</fullName>
    </recommendedName>
</protein>
<dbReference type="InterPro" id="IPR001005">
    <property type="entry name" value="SANT/Myb"/>
</dbReference>
<dbReference type="SMR" id="A0A2G3ANR2"/>
<dbReference type="SMART" id="SM00717">
    <property type="entry name" value="SANT"/>
    <property type="match status" value="1"/>
</dbReference>
<gene>
    <name evidence="4" type="ORF">T459_03754</name>
</gene>
<dbReference type="PROSITE" id="PS51294">
    <property type="entry name" value="HTH_MYB"/>
    <property type="match status" value="1"/>
</dbReference>
<dbReference type="STRING" id="4072.A0A2G3ANR2"/>
<organism evidence="4 5">
    <name type="scientific">Capsicum annuum</name>
    <name type="common">Capsicum pepper</name>
    <dbReference type="NCBI Taxonomy" id="4072"/>
    <lineage>
        <taxon>Eukaryota</taxon>
        <taxon>Viridiplantae</taxon>
        <taxon>Streptophyta</taxon>
        <taxon>Embryophyta</taxon>
        <taxon>Tracheophyta</taxon>
        <taxon>Spermatophyta</taxon>
        <taxon>Magnoliopsida</taxon>
        <taxon>eudicotyledons</taxon>
        <taxon>Gunneridae</taxon>
        <taxon>Pentapetalae</taxon>
        <taxon>asterids</taxon>
        <taxon>lamiids</taxon>
        <taxon>Solanales</taxon>
        <taxon>Solanaceae</taxon>
        <taxon>Solanoideae</taxon>
        <taxon>Capsiceae</taxon>
        <taxon>Capsicum</taxon>
    </lineage>
</organism>
<name>A0A2G3ANR2_CAPAN</name>
<accession>A0A2G3ANR2</accession>
<dbReference type="GO" id="GO:0005634">
    <property type="term" value="C:nucleus"/>
    <property type="evidence" value="ECO:0007669"/>
    <property type="project" value="UniProtKB-SubCell"/>
</dbReference>
<evidence type="ECO:0000256" key="2">
    <source>
        <dbReference type="ARBA" id="ARBA00023242"/>
    </source>
</evidence>
<dbReference type="PANTHER" id="PTHR47214">
    <property type="entry name" value="PROTEIN ROUGH SHEATH 2 HOMOLOG"/>
    <property type="match status" value="1"/>
</dbReference>
<comment type="caution">
    <text evidence="4">The sequence shown here is derived from an EMBL/GenBank/DDBJ whole genome shotgun (WGS) entry which is preliminary data.</text>
</comment>
<dbReference type="InterPro" id="IPR009057">
    <property type="entry name" value="Homeodomain-like_sf"/>
</dbReference>
<feature type="domain" description="HTH myb-type" evidence="3">
    <location>
        <begin position="10"/>
        <end position="61"/>
    </location>
</feature>
<proteinExistence type="predicted"/>
<dbReference type="SUPFAM" id="SSF46689">
    <property type="entry name" value="Homeodomain-like"/>
    <property type="match status" value="1"/>
</dbReference>
<dbReference type="Gene3D" id="1.10.10.60">
    <property type="entry name" value="Homeodomain-like"/>
    <property type="match status" value="1"/>
</dbReference>
<dbReference type="InterPro" id="IPR017930">
    <property type="entry name" value="Myb_dom"/>
</dbReference>
<evidence type="ECO:0000259" key="3">
    <source>
        <dbReference type="PROSITE" id="PS51294"/>
    </source>
</evidence>
<keyword evidence="2" id="KW-0539">Nucleus</keyword>
<dbReference type="Proteomes" id="UP000222542">
    <property type="component" value="Unassembled WGS sequence"/>
</dbReference>
<dbReference type="Gramene" id="PHT95872">
    <property type="protein sequence ID" value="PHT95872"/>
    <property type="gene ID" value="T459_03754"/>
</dbReference>
<dbReference type="InterPro" id="IPR052844">
    <property type="entry name" value="Leaf_Dev_Regulator"/>
</dbReference>
<dbReference type="EMBL" id="AYRZ02000001">
    <property type="protein sequence ID" value="PHT95872.1"/>
    <property type="molecule type" value="Genomic_DNA"/>
</dbReference>
<dbReference type="GO" id="GO:0010597">
    <property type="term" value="P:green leaf volatile biosynthetic process"/>
    <property type="evidence" value="ECO:0007669"/>
    <property type="project" value="UniProtKB-ARBA"/>
</dbReference>
<evidence type="ECO:0000313" key="4">
    <source>
        <dbReference type="EMBL" id="PHT95872.1"/>
    </source>
</evidence>
<reference evidence="4 5" key="2">
    <citation type="journal article" date="2017" name="Genome Biol.">
        <title>New reference genome sequences of hot pepper reveal the massive evolution of plant disease-resistance genes by retroduplication.</title>
        <authorList>
            <person name="Kim S."/>
            <person name="Park J."/>
            <person name="Yeom S.I."/>
            <person name="Kim Y.M."/>
            <person name="Seo E."/>
            <person name="Kim K.T."/>
            <person name="Kim M.S."/>
            <person name="Lee J.M."/>
            <person name="Cheong K."/>
            <person name="Shin H.S."/>
            <person name="Kim S.B."/>
            <person name="Han K."/>
            <person name="Lee J."/>
            <person name="Park M."/>
            <person name="Lee H.A."/>
            <person name="Lee H.Y."/>
            <person name="Lee Y."/>
            <person name="Oh S."/>
            <person name="Lee J.H."/>
            <person name="Choi E."/>
            <person name="Choi E."/>
            <person name="Lee S.E."/>
            <person name="Jeon J."/>
            <person name="Kim H."/>
            <person name="Choi G."/>
            <person name="Song H."/>
            <person name="Lee J."/>
            <person name="Lee S.C."/>
            <person name="Kwon J.K."/>
            <person name="Lee H.Y."/>
            <person name="Koo N."/>
            <person name="Hong Y."/>
            <person name="Kim R.W."/>
            <person name="Kang W.H."/>
            <person name="Huh J.H."/>
            <person name="Kang B.C."/>
            <person name="Yang T.J."/>
            <person name="Lee Y.H."/>
            <person name="Bennetzen J.L."/>
            <person name="Choi D."/>
        </authorList>
    </citation>
    <scope>NUCLEOTIDE SEQUENCE [LARGE SCALE GENOMIC DNA]</scope>
    <source>
        <strain evidence="5">cv. CM334</strain>
    </source>
</reference>
<sequence>MSAISKKLLIKKGSLTPNEHNLVISLQAKYGNMWKKIAAQVPGCTAKRLGKWWEVFKEKQLKQSQDYVESPEIFVVFGGGGSPKGVVSDKYDHILEIFAEKYWVF</sequence>
<dbReference type="Pfam" id="PF00249">
    <property type="entry name" value="Myb_DNA-binding"/>
    <property type="match status" value="1"/>
</dbReference>